<organism evidence="5 6">
    <name type="scientific">Kibdelosporangium lantanae</name>
    <dbReference type="NCBI Taxonomy" id="1497396"/>
    <lineage>
        <taxon>Bacteria</taxon>
        <taxon>Bacillati</taxon>
        <taxon>Actinomycetota</taxon>
        <taxon>Actinomycetes</taxon>
        <taxon>Pseudonocardiales</taxon>
        <taxon>Pseudonocardiaceae</taxon>
        <taxon>Kibdelosporangium</taxon>
    </lineage>
</organism>
<feature type="domain" description="RNA polymerase sigma-70 region 2" evidence="4">
    <location>
        <begin position="21"/>
        <end position="73"/>
    </location>
</feature>
<dbReference type="InterPro" id="IPR039425">
    <property type="entry name" value="RNA_pol_sigma-70-like"/>
</dbReference>
<keyword evidence="1" id="KW-0805">Transcription regulation</keyword>
<evidence type="ECO:0000256" key="1">
    <source>
        <dbReference type="ARBA" id="ARBA00023015"/>
    </source>
</evidence>
<reference evidence="6" key="1">
    <citation type="journal article" date="2019" name="Int. J. Syst. Evol. Microbiol.">
        <title>The Global Catalogue of Microorganisms (GCM) 10K type strain sequencing project: providing services to taxonomists for standard genome sequencing and annotation.</title>
        <authorList>
            <consortium name="The Broad Institute Genomics Platform"/>
            <consortium name="The Broad Institute Genome Sequencing Center for Infectious Disease"/>
            <person name="Wu L."/>
            <person name="Ma J."/>
        </authorList>
    </citation>
    <scope>NUCLEOTIDE SEQUENCE [LARGE SCALE GENOMIC DNA]</scope>
    <source>
        <strain evidence="6">JCM 31486</strain>
    </source>
</reference>
<dbReference type="Gene3D" id="1.10.1740.10">
    <property type="match status" value="1"/>
</dbReference>
<name>A0ABW3MF67_9PSEU</name>
<evidence type="ECO:0000313" key="6">
    <source>
        <dbReference type="Proteomes" id="UP001597045"/>
    </source>
</evidence>
<sequence>MDDDELIAAVAGGSDGALQELFSRNAPWLAARLRRVLPASVVEDVLQETFVAIWRGARRYRSEERCGGWMWGIA</sequence>
<evidence type="ECO:0000313" key="5">
    <source>
        <dbReference type="EMBL" id="MFD1048334.1"/>
    </source>
</evidence>
<gene>
    <name evidence="5" type="ORF">ACFQ1S_23740</name>
</gene>
<protein>
    <submittedName>
        <fullName evidence="5">RNA polymerase sigma factor</fullName>
    </submittedName>
</protein>
<feature type="non-terminal residue" evidence="5">
    <location>
        <position position="74"/>
    </location>
</feature>
<evidence type="ECO:0000256" key="2">
    <source>
        <dbReference type="ARBA" id="ARBA00023082"/>
    </source>
</evidence>
<dbReference type="Proteomes" id="UP001597045">
    <property type="component" value="Unassembled WGS sequence"/>
</dbReference>
<keyword evidence="3" id="KW-0804">Transcription</keyword>
<proteinExistence type="predicted"/>
<dbReference type="InterPro" id="IPR007627">
    <property type="entry name" value="RNA_pol_sigma70_r2"/>
</dbReference>
<comment type="caution">
    <text evidence="5">The sequence shown here is derived from an EMBL/GenBank/DDBJ whole genome shotgun (WGS) entry which is preliminary data.</text>
</comment>
<dbReference type="PANTHER" id="PTHR43133">
    <property type="entry name" value="RNA POLYMERASE ECF-TYPE SIGMA FACTO"/>
    <property type="match status" value="1"/>
</dbReference>
<dbReference type="PANTHER" id="PTHR43133:SF46">
    <property type="entry name" value="RNA POLYMERASE SIGMA-70 FACTOR ECF SUBFAMILY"/>
    <property type="match status" value="1"/>
</dbReference>
<evidence type="ECO:0000256" key="3">
    <source>
        <dbReference type="ARBA" id="ARBA00023163"/>
    </source>
</evidence>
<dbReference type="InterPro" id="IPR013325">
    <property type="entry name" value="RNA_pol_sigma_r2"/>
</dbReference>
<dbReference type="SUPFAM" id="SSF88946">
    <property type="entry name" value="Sigma2 domain of RNA polymerase sigma factors"/>
    <property type="match status" value="1"/>
</dbReference>
<dbReference type="EMBL" id="JBHTIS010001530">
    <property type="protein sequence ID" value="MFD1048334.1"/>
    <property type="molecule type" value="Genomic_DNA"/>
</dbReference>
<accession>A0ABW3MF67</accession>
<dbReference type="Pfam" id="PF04542">
    <property type="entry name" value="Sigma70_r2"/>
    <property type="match status" value="1"/>
</dbReference>
<keyword evidence="6" id="KW-1185">Reference proteome</keyword>
<keyword evidence="2" id="KW-0731">Sigma factor</keyword>
<evidence type="ECO:0000259" key="4">
    <source>
        <dbReference type="Pfam" id="PF04542"/>
    </source>
</evidence>